<name>A0A2T4HLS2_9SPHN</name>
<accession>A0A2T4HLS2</accession>
<proteinExistence type="predicted"/>
<keyword evidence="1" id="KW-1133">Transmembrane helix</keyword>
<organism evidence="2 3">
    <name type="scientific">Edaphosphingomonas fennica</name>
    <dbReference type="NCBI Taxonomy" id="114404"/>
    <lineage>
        <taxon>Bacteria</taxon>
        <taxon>Pseudomonadati</taxon>
        <taxon>Pseudomonadota</taxon>
        <taxon>Alphaproteobacteria</taxon>
        <taxon>Sphingomonadales</taxon>
        <taxon>Rhizorhabdaceae</taxon>
        <taxon>Edaphosphingomonas</taxon>
    </lineage>
</organism>
<dbReference type="GO" id="GO:0005886">
    <property type="term" value="C:plasma membrane"/>
    <property type="evidence" value="ECO:0007669"/>
    <property type="project" value="TreeGrafter"/>
</dbReference>
<comment type="caution">
    <text evidence="2">The sequence shown here is derived from an EMBL/GenBank/DDBJ whole genome shotgun (WGS) entry which is preliminary data.</text>
</comment>
<evidence type="ECO:0000256" key="1">
    <source>
        <dbReference type="SAM" id="Phobius"/>
    </source>
</evidence>
<reference evidence="2 3" key="1">
    <citation type="submission" date="2017-11" db="EMBL/GenBank/DDBJ databases">
        <title>Sphingomonas oleivorans sp. nov., isolated from oil-contaminated soil.</title>
        <authorList>
            <person name="Wang L."/>
            <person name="Chen L."/>
        </authorList>
    </citation>
    <scope>NUCLEOTIDE SEQUENCE [LARGE SCALE GENOMIC DNA]</scope>
    <source>
        <strain evidence="2 3">K101</strain>
    </source>
</reference>
<dbReference type="EMBL" id="PHHF01000080">
    <property type="protein sequence ID" value="PTD16750.1"/>
    <property type="molecule type" value="Genomic_DNA"/>
</dbReference>
<feature type="transmembrane region" description="Helical" evidence="1">
    <location>
        <begin position="15"/>
        <end position="35"/>
    </location>
</feature>
<evidence type="ECO:0000313" key="3">
    <source>
        <dbReference type="Proteomes" id="UP000241206"/>
    </source>
</evidence>
<dbReference type="PANTHER" id="PTHR32309">
    <property type="entry name" value="TYROSINE-PROTEIN KINASE"/>
    <property type="match status" value="1"/>
</dbReference>
<dbReference type="InterPro" id="IPR050445">
    <property type="entry name" value="Bact_polysacc_biosynth/exp"/>
</dbReference>
<sequence>MVVDLINRIKSVDRLFLLTVIVPTLLSIVYFGFLASDVYISESRFVVRSAGKSESVGLSALLKSATISSGFSTASSEVHAVQTYAASRDALRELNKNDYIKNIYRHHKVNIFDRFNPVGYDGSFEALYRYYGGKVSIEYDTTTAVTGLVVRAYAPADAYHINNRLLELSEALVNRLNERGRQDLIRFATAEVEDAERQARNAAFALSAYRNKEGLVDPEQQASLQLQLVSKLQDELISTRAQLRQLRAFTPDNPQIAVLESRAEGLRREVAVETGKIAGDNGSLAGAAARYQRLLLDSRFADQMLAGAMASLEQARNEARRKQVYLDRVVQPNLPDEALEPRRLRSIAATFVLGLVAWGILTMLLAGVREHRD</sequence>
<dbReference type="RefSeq" id="WP_107395993.1">
    <property type="nucleotide sequence ID" value="NZ_PHHF01000080.1"/>
</dbReference>
<dbReference type="AlphaFoldDB" id="A0A2T4HLS2"/>
<dbReference type="PANTHER" id="PTHR32309:SF13">
    <property type="entry name" value="FERRIC ENTEROBACTIN TRANSPORT PROTEIN FEPE"/>
    <property type="match status" value="1"/>
</dbReference>
<dbReference type="GO" id="GO:0004713">
    <property type="term" value="F:protein tyrosine kinase activity"/>
    <property type="evidence" value="ECO:0007669"/>
    <property type="project" value="TreeGrafter"/>
</dbReference>
<keyword evidence="1" id="KW-0812">Transmembrane</keyword>
<gene>
    <name evidence="2" type="ORF">CV103_20225</name>
</gene>
<protein>
    <recommendedName>
        <fullName evidence="4">Capsule biosynthesis protein</fullName>
    </recommendedName>
</protein>
<keyword evidence="3" id="KW-1185">Reference proteome</keyword>
<dbReference type="Proteomes" id="UP000241206">
    <property type="component" value="Unassembled WGS sequence"/>
</dbReference>
<evidence type="ECO:0008006" key="4">
    <source>
        <dbReference type="Google" id="ProtNLM"/>
    </source>
</evidence>
<keyword evidence="1" id="KW-0472">Membrane</keyword>
<feature type="transmembrane region" description="Helical" evidence="1">
    <location>
        <begin position="347"/>
        <end position="368"/>
    </location>
</feature>
<evidence type="ECO:0000313" key="2">
    <source>
        <dbReference type="EMBL" id="PTD16750.1"/>
    </source>
</evidence>